<dbReference type="InterPro" id="IPR045863">
    <property type="entry name" value="CorA_TM1_TM2"/>
</dbReference>
<evidence type="ECO:0000256" key="4">
    <source>
        <dbReference type="ARBA" id="ARBA00022475"/>
    </source>
</evidence>
<reference evidence="12 13" key="1">
    <citation type="journal article" date="2013" name="PLoS ONE">
        <title>Poles Apart: Arctic and Antarctic Octadecabacter strains Share High Genome Plasticity and a New Type of Xanthorhodopsin.</title>
        <authorList>
            <person name="Vollmers J."/>
            <person name="Voget S."/>
            <person name="Dietrich S."/>
            <person name="Gollnow K."/>
            <person name="Smits M."/>
            <person name="Meyer K."/>
            <person name="Brinkhoff T."/>
            <person name="Simon M."/>
            <person name="Daniel R."/>
        </authorList>
    </citation>
    <scope>NUCLEOTIDE SEQUENCE [LARGE SCALE GENOMIC DNA]</scope>
    <source>
        <strain evidence="12 13">238</strain>
    </source>
</reference>
<dbReference type="InterPro" id="IPR045861">
    <property type="entry name" value="CorA_cytoplasmic_dom"/>
</dbReference>
<evidence type="ECO:0000256" key="6">
    <source>
        <dbReference type="ARBA" id="ARBA00022692"/>
    </source>
</evidence>
<keyword evidence="6 11" id="KW-0812">Transmembrane</keyword>
<dbReference type="GO" id="GO:0000287">
    <property type="term" value="F:magnesium ion binding"/>
    <property type="evidence" value="ECO:0007669"/>
    <property type="project" value="TreeGrafter"/>
</dbReference>
<dbReference type="AlphaFoldDB" id="M9RFD3"/>
<evidence type="ECO:0000313" key="12">
    <source>
        <dbReference type="EMBL" id="AGI70443.1"/>
    </source>
</evidence>
<keyword evidence="10 11" id="KW-0472">Membrane</keyword>
<dbReference type="GO" id="GO:0005886">
    <property type="term" value="C:plasma membrane"/>
    <property type="evidence" value="ECO:0007669"/>
    <property type="project" value="UniProtKB-SubCell"/>
</dbReference>
<dbReference type="GO" id="GO:0015095">
    <property type="term" value="F:magnesium ion transmembrane transporter activity"/>
    <property type="evidence" value="ECO:0007669"/>
    <property type="project" value="TreeGrafter"/>
</dbReference>
<dbReference type="eggNOG" id="COG0598">
    <property type="taxonomic scope" value="Bacteria"/>
</dbReference>
<feature type="transmembrane region" description="Helical" evidence="11">
    <location>
        <begin position="289"/>
        <end position="309"/>
    </location>
</feature>
<protein>
    <submittedName>
        <fullName evidence="12">Metal ion transporter</fullName>
    </submittedName>
</protein>
<dbReference type="Gene3D" id="3.30.460.20">
    <property type="entry name" value="CorA soluble domain-like"/>
    <property type="match status" value="1"/>
</dbReference>
<dbReference type="PANTHER" id="PTHR46494">
    <property type="entry name" value="CORA FAMILY METAL ION TRANSPORTER (EUROFUNG)"/>
    <property type="match status" value="1"/>
</dbReference>
<dbReference type="SUPFAM" id="SSF143865">
    <property type="entry name" value="CorA soluble domain-like"/>
    <property type="match status" value="1"/>
</dbReference>
<keyword evidence="4" id="KW-1003">Cell membrane</keyword>
<dbReference type="Gene3D" id="1.20.58.340">
    <property type="entry name" value="Magnesium transport protein CorA, transmembrane region"/>
    <property type="match status" value="2"/>
</dbReference>
<evidence type="ECO:0000256" key="8">
    <source>
        <dbReference type="ARBA" id="ARBA00022989"/>
    </source>
</evidence>
<evidence type="ECO:0000256" key="5">
    <source>
        <dbReference type="ARBA" id="ARBA00022519"/>
    </source>
</evidence>
<dbReference type="Pfam" id="PF01544">
    <property type="entry name" value="CorA"/>
    <property type="match status" value="1"/>
</dbReference>
<name>M9RFD3_9RHOB</name>
<dbReference type="EMBL" id="CP003742">
    <property type="protein sequence ID" value="AGI70443.1"/>
    <property type="molecule type" value="Genomic_DNA"/>
</dbReference>
<dbReference type="Proteomes" id="UP000004688">
    <property type="component" value="Chromosome"/>
</dbReference>
<keyword evidence="5" id="KW-0997">Cell inner membrane</keyword>
<keyword evidence="8 11" id="KW-1133">Transmembrane helix</keyword>
<dbReference type="InterPro" id="IPR002523">
    <property type="entry name" value="MgTranspt_CorA/ZnTranspt_ZntB"/>
</dbReference>
<keyword evidence="7" id="KW-0862">Zinc</keyword>
<keyword evidence="9" id="KW-0406">Ion transport</keyword>
<organism evidence="12 13">
    <name type="scientific">Octadecabacter arcticus 238</name>
    <dbReference type="NCBI Taxonomy" id="391616"/>
    <lineage>
        <taxon>Bacteria</taxon>
        <taxon>Pseudomonadati</taxon>
        <taxon>Pseudomonadota</taxon>
        <taxon>Alphaproteobacteria</taxon>
        <taxon>Rhodobacterales</taxon>
        <taxon>Roseobacteraceae</taxon>
        <taxon>Octadecabacter</taxon>
    </lineage>
</organism>
<evidence type="ECO:0000256" key="11">
    <source>
        <dbReference type="SAM" id="Phobius"/>
    </source>
</evidence>
<keyword evidence="13" id="KW-1185">Reference proteome</keyword>
<feature type="transmembrane region" description="Helical" evidence="11">
    <location>
        <begin position="255"/>
        <end position="277"/>
    </location>
</feature>
<evidence type="ECO:0000256" key="3">
    <source>
        <dbReference type="ARBA" id="ARBA00022448"/>
    </source>
</evidence>
<dbReference type="SUPFAM" id="SSF144083">
    <property type="entry name" value="Magnesium transport protein CorA, transmembrane region"/>
    <property type="match status" value="1"/>
</dbReference>
<accession>M9RFD3</accession>
<sequence length="315" mass="34361">MLPTPVCAFDITPDGVATPCGVDDAQSAGWRWLHFDLADPELGDWLRDTVPASVAAALQLPETRPRFDMLTEGALINLRGVNLNPGAMPEDMVGLRIWATADRVITVRRRKIMALDAARQEMALGHGTKTPSAFLAEVAEGLTRRIEVVSLTLEDRVDEIEELMVTRKQIDADEVLDLRQSLIKLRRFIGPQREALVDFSVAKGGLPDIESAPHVLETANRAARTVEALDAARDRMAVMQEHLDMQTAAALGRNGYVLSIVAAIFLPLGFLTGLFGVNIAGMPGMNTPWAFAALCGVSVVLGLVLYLLFRALKWL</sequence>
<proteinExistence type="inferred from homology"/>
<dbReference type="GO" id="GO:0050897">
    <property type="term" value="F:cobalt ion binding"/>
    <property type="evidence" value="ECO:0007669"/>
    <property type="project" value="TreeGrafter"/>
</dbReference>
<dbReference type="KEGG" id="oar:OA238_c01740"/>
<dbReference type="CDD" id="cd12833">
    <property type="entry name" value="ZntB-like_1"/>
    <property type="match status" value="1"/>
</dbReference>
<evidence type="ECO:0000256" key="1">
    <source>
        <dbReference type="ARBA" id="ARBA00004651"/>
    </source>
</evidence>
<comment type="similarity">
    <text evidence="2">Belongs to the CorA metal ion transporter (MIT) (TC 1.A.35) family.</text>
</comment>
<gene>
    <name evidence="12" type="ORF">OA238_c01740</name>
</gene>
<evidence type="ECO:0000256" key="2">
    <source>
        <dbReference type="ARBA" id="ARBA00009765"/>
    </source>
</evidence>
<evidence type="ECO:0000256" key="9">
    <source>
        <dbReference type="ARBA" id="ARBA00023065"/>
    </source>
</evidence>
<dbReference type="STRING" id="391616.OA238_c01740"/>
<evidence type="ECO:0000256" key="10">
    <source>
        <dbReference type="ARBA" id="ARBA00023136"/>
    </source>
</evidence>
<dbReference type="OrthoDB" id="9803484at2"/>
<comment type="subcellular location">
    <subcellularLocation>
        <location evidence="1">Cell membrane</location>
        <topology evidence="1">Multi-pass membrane protein</topology>
    </subcellularLocation>
</comment>
<dbReference type="PANTHER" id="PTHR46494:SF3">
    <property type="entry name" value="ZINC TRANSPORT PROTEIN ZNTB"/>
    <property type="match status" value="1"/>
</dbReference>
<dbReference type="HOGENOM" id="CLU_007127_2_0_5"/>
<keyword evidence="3" id="KW-0813">Transport</keyword>
<dbReference type="GO" id="GO:0015087">
    <property type="term" value="F:cobalt ion transmembrane transporter activity"/>
    <property type="evidence" value="ECO:0007669"/>
    <property type="project" value="TreeGrafter"/>
</dbReference>
<dbReference type="RefSeq" id="WP_015493684.1">
    <property type="nucleotide sequence ID" value="NC_020908.1"/>
</dbReference>
<evidence type="ECO:0000256" key="7">
    <source>
        <dbReference type="ARBA" id="ARBA00022833"/>
    </source>
</evidence>
<evidence type="ECO:0000313" key="13">
    <source>
        <dbReference type="Proteomes" id="UP000004688"/>
    </source>
</evidence>